<feature type="region of interest" description="Disordered" evidence="1">
    <location>
        <begin position="1"/>
        <end position="83"/>
    </location>
</feature>
<protein>
    <recommendedName>
        <fullName evidence="2">C2H2-type domain-containing protein</fullName>
    </recommendedName>
</protein>
<evidence type="ECO:0000256" key="1">
    <source>
        <dbReference type="SAM" id="MobiDB-lite"/>
    </source>
</evidence>
<dbReference type="InterPro" id="IPR013087">
    <property type="entry name" value="Znf_C2H2_type"/>
</dbReference>
<sequence length="188" mass="20133">MANSLVNGPPPSSPAPSPPRVREEEVTPTAGTEIHSVSAPPRKRGSMLNAAGEGTSEDRAKRPNVEPPAPAPAPAPAPEPPVSERTCYSCEIAFDTMTSFAIHMQSHQEMALYVPDWDEDSDWSPRSPPYEPVTSPGENSSDLSVNDEFAAADAAVAAAPMEPVYLLPDLNLPAPEEEDEEDDEDDEE</sequence>
<evidence type="ECO:0000313" key="4">
    <source>
        <dbReference type="Proteomes" id="UP000011115"/>
    </source>
</evidence>
<dbReference type="PaxDb" id="4113-PGSC0003DMT400096671"/>
<dbReference type="Proteomes" id="UP000011115">
    <property type="component" value="Unassembled WGS sequence"/>
</dbReference>
<feature type="region of interest" description="Disordered" evidence="1">
    <location>
        <begin position="167"/>
        <end position="188"/>
    </location>
</feature>
<dbReference type="InParanoid" id="M1DYZ7"/>
<feature type="domain" description="C2H2-type" evidence="2">
    <location>
        <begin position="87"/>
        <end position="107"/>
    </location>
</feature>
<dbReference type="OMA" id="YSCEIAF"/>
<reference evidence="3" key="2">
    <citation type="submission" date="2015-06" db="UniProtKB">
        <authorList>
            <consortium name="EnsemblPlants"/>
        </authorList>
    </citation>
    <scope>IDENTIFICATION</scope>
    <source>
        <strain evidence="3">DM1-3 516 R44</strain>
    </source>
</reference>
<feature type="region of interest" description="Disordered" evidence="1">
    <location>
        <begin position="117"/>
        <end position="143"/>
    </location>
</feature>
<name>M1DYZ7_SOLTU</name>
<organism evidence="3 4">
    <name type="scientific">Solanum tuberosum</name>
    <name type="common">Potato</name>
    <dbReference type="NCBI Taxonomy" id="4113"/>
    <lineage>
        <taxon>Eukaryota</taxon>
        <taxon>Viridiplantae</taxon>
        <taxon>Streptophyta</taxon>
        <taxon>Embryophyta</taxon>
        <taxon>Tracheophyta</taxon>
        <taxon>Spermatophyta</taxon>
        <taxon>Magnoliopsida</taxon>
        <taxon>eudicotyledons</taxon>
        <taxon>Gunneridae</taxon>
        <taxon>Pentapetalae</taxon>
        <taxon>asterids</taxon>
        <taxon>lamiids</taxon>
        <taxon>Solanales</taxon>
        <taxon>Solanaceae</taxon>
        <taxon>Solanoideae</taxon>
        <taxon>Solaneae</taxon>
        <taxon>Solanum</taxon>
    </lineage>
</organism>
<feature type="compositionally biased region" description="Pro residues" evidence="1">
    <location>
        <begin position="65"/>
        <end position="81"/>
    </location>
</feature>
<dbReference type="HOGENOM" id="CLU_124147_0_0_1"/>
<evidence type="ECO:0000313" key="3">
    <source>
        <dbReference type="EnsemblPlants" id="PGSC0003DMT400096671"/>
    </source>
</evidence>
<evidence type="ECO:0000259" key="2">
    <source>
        <dbReference type="PROSITE" id="PS00028"/>
    </source>
</evidence>
<feature type="compositionally biased region" description="Acidic residues" evidence="1">
    <location>
        <begin position="175"/>
        <end position="188"/>
    </location>
</feature>
<accession>M1DYZ7</accession>
<feature type="compositionally biased region" description="Pro residues" evidence="1">
    <location>
        <begin position="8"/>
        <end position="19"/>
    </location>
</feature>
<proteinExistence type="predicted"/>
<dbReference type="PROSITE" id="PS00028">
    <property type="entry name" value="ZINC_FINGER_C2H2_1"/>
    <property type="match status" value="1"/>
</dbReference>
<reference evidence="4" key="1">
    <citation type="journal article" date="2011" name="Nature">
        <title>Genome sequence and analysis of the tuber crop potato.</title>
        <authorList>
            <consortium name="The Potato Genome Sequencing Consortium"/>
        </authorList>
    </citation>
    <scope>NUCLEOTIDE SEQUENCE [LARGE SCALE GENOMIC DNA]</scope>
    <source>
        <strain evidence="4">cv. DM1-3 516 R44</strain>
    </source>
</reference>
<dbReference type="EnsemblPlants" id="PGSC0003DMT400096671">
    <property type="protein sequence ID" value="PGSC0003DMT400096671"/>
    <property type="gene ID" value="PGSC0003DMG400046242"/>
</dbReference>
<dbReference type="Gramene" id="PGSC0003DMT400096671">
    <property type="protein sequence ID" value="PGSC0003DMT400096671"/>
    <property type="gene ID" value="PGSC0003DMG400046242"/>
</dbReference>
<keyword evidence="4" id="KW-1185">Reference proteome</keyword>
<dbReference type="AlphaFoldDB" id="M1DYZ7"/>